<dbReference type="CDD" id="cd11056">
    <property type="entry name" value="CYP6-like"/>
    <property type="match status" value="1"/>
</dbReference>
<dbReference type="SUPFAM" id="SSF56801">
    <property type="entry name" value="Acetyl-CoA synthetase-like"/>
    <property type="match status" value="1"/>
</dbReference>
<keyword evidence="7" id="KW-0256">Endoplasmic reticulum</keyword>
<evidence type="ECO:0000256" key="5">
    <source>
        <dbReference type="ARBA" id="ARBA00022617"/>
    </source>
</evidence>
<dbReference type="GO" id="GO:0005506">
    <property type="term" value="F:iron ion binding"/>
    <property type="evidence" value="ECO:0007669"/>
    <property type="project" value="InterPro"/>
</dbReference>
<keyword evidence="10 13" id="KW-0408">Iron</keyword>
<gene>
    <name evidence="17" type="ORF">RN001_015142</name>
</gene>
<dbReference type="Pfam" id="PF00501">
    <property type="entry name" value="AMP-binding"/>
    <property type="match status" value="1"/>
</dbReference>
<comment type="cofactor">
    <cofactor evidence="1 13">
        <name>heme</name>
        <dbReference type="ChEBI" id="CHEBI:30413"/>
    </cofactor>
</comment>
<dbReference type="PANTHER" id="PTHR24292">
    <property type="entry name" value="CYTOCHROME P450"/>
    <property type="match status" value="1"/>
</dbReference>
<evidence type="ECO:0000313" key="18">
    <source>
        <dbReference type="Proteomes" id="UP001353858"/>
    </source>
</evidence>
<feature type="domain" description="AMP-dependent synthetase/ligase" evidence="15">
    <location>
        <begin position="330"/>
        <end position="507"/>
    </location>
</feature>
<dbReference type="GO" id="GO:0016705">
    <property type="term" value="F:oxidoreductase activity, acting on paired donors, with incorporation or reduction of molecular oxygen"/>
    <property type="evidence" value="ECO:0007669"/>
    <property type="project" value="InterPro"/>
</dbReference>
<keyword evidence="12 14" id="KW-0472">Membrane</keyword>
<keyword evidence="6 13" id="KW-0479">Metal-binding</keyword>
<dbReference type="InterPro" id="IPR002401">
    <property type="entry name" value="Cyt_P450_E_grp-I"/>
</dbReference>
<evidence type="ECO:0000256" key="11">
    <source>
        <dbReference type="ARBA" id="ARBA00023033"/>
    </source>
</evidence>
<evidence type="ECO:0000256" key="3">
    <source>
        <dbReference type="ARBA" id="ARBA00004406"/>
    </source>
</evidence>
<dbReference type="Pfam" id="PF08660">
    <property type="entry name" value="Alg14"/>
    <property type="match status" value="1"/>
</dbReference>
<dbReference type="GO" id="GO:0020037">
    <property type="term" value="F:heme binding"/>
    <property type="evidence" value="ECO:0007669"/>
    <property type="project" value="InterPro"/>
</dbReference>
<evidence type="ECO:0000256" key="8">
    <source>
        <dbReference type="ARBA" id="ARBA00022848"/>
    </source>
</evidence>
<dbReference type="Gene3D" id="1.10.630.10">
    <property type="entry name" value="Cytochrome P450"/>
    <property type="match status" value="1"/>
</dbReference>
<dbReference type="GO" id="GO:0005789">
    <property type="term" value="C:endoplasmic reticulum membrane"/>
    <property type="evidence" value="ECO:0007669"/>
    <property type="project" value="UniProtKB-SubCell"/>
</dbReference>
<dbReference type="Gene3D" id="3.30.300.30">
    <property type="match status" value="1"/>
</dbReference>
<evidence type="ECO:0000256" key="7">
    <source>
        <dbReference type="ARBA" id="ARBA00022824"/>
    </source>
</evidence>
<evidence type="ECO:0000256" key="10">
    <source>
        <dbReference type="ARBA" id="ARBA00023004"/>
    </source>
</evidence>
<dbReference type="InterPro" id="IPR000873">
    <property type="entry name" value="AMP-dep_synth/lig_dom"/>
</dbReference>
<evidence type="ECO:0000313" key="17">
    <source>
        <dbReference type="EMBL" id="KAK4873113.1"/>
    </source>
</evidence>
<dbReference type="InterPro" id="IPR036396">
    <property type="entry name" value="Cyt_P450_sf"/>
</dbReference>
<dbReference type="PRINTS" id="PR00463">
    <property type="entry name" value="EP450I"/>
</dbReference>
<dbReference type="InterPro" id="IPR025110">
    <property type="entry name" value="AMP-bd_C"/>
</dbReference>
<evidence type="ECO:0000256" key="12">
    <source>
        <dbReference type="ARBA" id="ARBA00023136"/>
    </source>
</evidence>
<feature type="binding site" description="axial binding residue" evidence="13">
    <location>
        <position position="937"/>
    </location>
    <ligand>
        <name>heme</name>
        <dbReference type="ChEBI" id="CHEBI:30413"/>
    </ligand>
    <ligandPart>
        <name>Fe</name>
        <dbReference type="ChEBI" id="CHEBI:18248"/>
    </ligandPart>
</feature>
<keyword evidence="8" id="KW-0492">Microsome</keyword>
<dbReference type="Pfam" id="PF00067">
    <property type="entry name" value="p450"/>
    <property type="match status" value="1"/>
</dbReference>
<evidence type="ECO:0000256" key="14">
    <source>
        <dbReference type="SAM" id="Phobius"/>
    </source>
</evidence>
<dbReference type="PRINTS" id="PR00385">
    <property type="entry name" value="P450"/>
</dbReference>
<dbReference type="Pfam" id="PF13193">
    <property type="entry name" value="AMP-binding_C"/>
    <property type="match status" value="1"/>
</dbReference>
<dbReference type="InterPro" id="IPR013969">
    <property type="entry name" value="Oligosacch_biosynth_Alg14"/>
</dbReference>
<comment type="caution">
    <text evidence="17">The sequence shown here is derived from an EMBL/GenBank/DDBJ whole genome shotgun (WGS) entry which is preliminary data.</text>
</comment>
<feature type="transmembrane region" description="Helical" evidence="14">
    <location>
        <begin position="5"/>
        <end position="23"/>
    </location>
</feature>
<dbReference type="AlphaFoldDB" id="A0AAN7P1E6"/>
<evidence type="ECO:0000256" key="4">
    <source>
        <dbReference type="ARBA" id="ARBA00010617"/>
    </source>
</evidence>
<reference evidence="18" key="1">
    <citation type="submission" date="2023-01" db="EMBL/GenBank/DDBJ databases">
        <title>Key to firefly adult light organ development and bioluminescence: homeobox transcription factors regulate luciferase expression and transportation to peroxisome.</title>
        <authorList>
            <person name="Fu X."/>
        </authorList>
    </citation>
    <scope>NUCLEOTIDE SEQUENCE [LARGE SCALE GENOMIC DNA]</scope>
</reference>
<dbReference type="Gene3D" id="3.40.50.2000">
    <property type="entry name" value="Glycogen Phosphorylase B"/>
    <property type="match status" value="1"/>
</dbReference>
<feature type="transmembrane region" description="Helical" evidence="14">
    <location>
        <begin position="140"/>
        <end position="162"/>
    </location>
</feature>
<evidence type="ECO:0000256" key="9">
    <source>
        <dbReference type="ARBA" id="ARBA00023002"/>
    </source>
</evidence>
<feature type="domain" description="AMP-binding enzyme C-terminal" evidence="16">
    <location>
        <begin position="557"/>
        <end position="635"/>
    </location>
</feature>
<keyword evidence="9" id="KW-0560">Oxidoreductase</keyword>
<evidence type="ECO:0000256" key="2">
    <source>
        <dbReference type="ARBA" id="ARBA00004174"/>
    </source>
</evidence>
<evidence type="ECO:0000259" key="15">
    <source>
        <dbReference type="Pfam" id="PF00501"/>
    </source>
</evidence>
<comment type="similarity">
    <text evidence="4">Belongs to the cytochrome P450 family.</text>
</comment>
<evidence type="ECO:0000256" key="1">
    <source>
        <dbReference type="ARBA" id="ARBA00001971"/>
    </source>
</evidence>
<dbReference type="SUPFAM" id="SSF48264">
    <property type="entry name" value="Cytochrome P450"/>
    <property type="match status" value="1"/>
</dbReference>
<dbReference type="Gene3D" id="3.40.50.12780">
    <property type="entry name" value="N-terminal domain of ligase-like"/>
    <property type="match status" value="1"/>
</dbReference>
<organism evidence="17 18">
    <name type="scientific">Aquatica leii</name>
    <dbReference type="NCBI Taxonomy" id="1421715"/>
    <lineage>
        <taxon>Eukaryota</taxon>
        <taxon>Metazoa</taxon>
        <taxon>Ecdysozoa</taxon>
        <taxon>Arthropoda</taxon>
        <taxon>Hexapoda</taxon>
        <taxon>Insecta</taxon>
        <taxon>Pterygota</taxon>
        <taxon>Neoptera</taxon>
        <taxon>Endopterygota</taxon>
        <taxon>Coleoptera</taxon>
        <taxon>Polyphaga</taxon>
        <taxon>Elateriformia</taxon>
        <taxon>Elateroidea</taxon>
        <taxon>Lampyridae</taxon>
        <taxon>Luciolinae</taxon>
        <taxon>Aquatica</taxon>
    </lineage>
</organism>
<proteinExistence type="inferred from homology"/>
<dbReference type="InterPro" id="IPR050476">
    <property type="entry name" value="Insect_CytP450_Detox"/>
</dbReference>
<sequence length="992" mass="112638">MEDSLCTEILILLFLLVILRFFYLTHKVTTGNSSIAAARRNVPAKTLICIGSGGHTTEILELVKQLDFIKYSPRYYILAKSDTTSVSKIKDIELNNVNYDIVTIPRSRVVGQSYITSVATTLYSILCSIPCVVRIRPDLVLCNGPGTCIPICLIAFILKALFLCDTRIVFVESFCRTKTFSLSAEVIYNNGIITTPNPKYEPDSRGAGYVFFYYLKKHSDKILQMDGYTGEEDTFGSVLQRSIRIALQMQCFGPVLASLFVGAKIACFDERMHLNEAAVLMNQIKPKILFVSLTALEFIETLLESLNKTAFIIVFGATDTHQWYHWFAQGICLSHRAYLGEISVVLDLEKPSERFLIFSTLFWSSYAVYWEVAIIKGYTKIIINFLEDLEPIWNAIANYHPTFMFIHPFSMKKLYNAKIAHANVDSIRRICIVGGATLEHELFKYRQMFPKAIVTPAYGLTEAGPSTGRALNGISYKIVDVDTEEVLGPYEKGELRIKTKNVFTKYYKIDSTDAFDSDGWFKTGDLMYYDEDFYFYYVERLKELIKYQVWHVPPKMIEDILELRDDVSAACVIGIPHDVDREHPMAIIELKNTCTNIVGIEENISQYVEQALGDNFKLRGGVNIVDKIPLTPSGKFDVRKSKNTAAEINETIDVHDLSSRLGIDVIASCAFGIEADSLNNPNSQVKKNATEYFRSSIRNTILLLIGMINPRILSFFRINFVSKKVTNFFINLMEETVDYREANNVIRKDFIHLLLQIKNNANIIDDAVGSFEKTDLAPQLTIKEMAAQSLVFFVGGFETVSITILYCLYELAKNPTIQDKARAEIQKCLLENSENDKLSYALLQNLHYVDKVIHETLRLYPPVSIISRECTKNYTIPDSDVTIEKGCAVIISTLGIHRDPEFYPNPDEFDPERFSPEDMKKRPPCTWIPFSAGPRNCIAYQFGTMEAKTVIATLLNRYRFTITPESEQPFTYSASTLLLLPSNKIQLNVEKL</sequence>
<accession>A0AAN7P1E6</accession>
<comment type="subcellular location">
    <subcellularLocation>
        <location evidence="3">Endoplasmic reticulum membrane</location>
        <topology evidence="3">Peripheral membrane protein</topology>
    </subcellularLocation>
    <subcellularLocation>
        <location evidence="2">Microsome membrane</location>
        <topology evidence="2">Peripheral membrane protein</topology>
    </subcellularLocation>
</comment>
<dbReference type="PANTHER" id="PTHR24292:SF100">
    <property type="entry name" value="CYTOCHROME P450 6A16, ISOFORM B-RELATED"/>
    <property type="match status" value="1"/>
</dbReference>
<keyword evidence="11" id="KW-0503">Monooxygenase</keyword>
<keyword evidence="5 13" id="KW-0349">Heme</keyword>
<dbReference type="InterPro" id="IPR042099">
    <property type="entry name" value="ANL_N_sf"/>
</dbReference>
<keyword evidence="14" id="KW-0812">Transmembrane</keyword>
<keyword evidence="14" id="KW-1133">Transmembrane helix</keyword>
<dbReference type="Proteomes" id="UP001353858">
    <property type="component" value="Unassembled WGS sequence"/>
</dbReference>
<dbReference type="InterPro" id="IPR017972">
    <property type="entry name" value="Cyt_P450_CS"/>
</dbReference>
<evidence type="ECO:0000256" key="6">
    <source>
        <dbReference type="ARBA" id="ARBA00022723"/>
    </source>
</evidence>
<dbReference type="EMBL" id="JARPUR010000007">
    <property type="protein sequence ID" value="KAK4873113.1"/>
    <property type="molecule type" value="Genomic_DNA"/>
</dbReference>
<keyword evidence="18" id="KW-1185">Reference proteome</keyword>
<dbReference type="PROSITE" id="PS00086">
    <property type="entry name" value="CYTOCHROME_P450"/>
    <property type="match status" value="1"/>
</dbReference>
<name>A0AAN7P1E6_9COLE</name>
<evidence type="ECO:0000256" key="13">
    <source>
        <dbReference type="PIRSR" id="PIRSR602401-1"/>
    </source>
</evidence>
<dbReference type="GO" id="GO:0004497">
    <property type="term" value="F:monooxygenase activity"/>
    <property type="evidence" value="ECO:0007669"/>
    <property type="project" value="UniProtKB-KW"/>
</dbReference>
<dbReference type="InterPro" id="IPR045851">
    <property type="entry name" value="AMP-bd_C_sf"/>
</dbReference>
<evidence type="ECO:0000259" key="16">
    <source>
        <dbReference type="Pfam" id="PF13193"/>
    </source>
</evidence>
<protein>
    <submittedName>
        <fullName evidence="17">Uncharacterized protein</fullName>
    </submittedName>
</protein>
<dbReference type="InterPro" id="IPR001128">
    <property type="entry name" value="Cyt_P450"/>
</dbReference>
<dbReference type="GO" id="GO:0006488">
    <property type="term" value="P:dolichol-linked oligosaccharide biosynthetic process"/>
    <property type="evidence" value="ECO:0007669"/>
    <property type="project" value="InterPro"/>
</dbReference>